<dbReference type="EMBL" id="SRLO01007126">
    <property type="protein sequence ID" value="TNN28231.1"/>
    <property type="molecule type" value="Genomic_DNA"/>
</dbReference>
<keyword evidence="2" id="KW-1185">Reference proteome</keyword>
<reference evidence="1 2" key="1">
    <citation type="submission" date="2019-03" db="EMBL/GenBank/DDBJ databases">
        <title>First draft genome of Liparis tanakae, snailfish: a comprehensive survey of snailfish specific genes.</title>
        <authorList>
            <person name="Kim W."/>
            <person name="Song I."/>
            <person name="Jeong J.-H."/>
            <person name="Kim D."/>
            <person name="Kim S."/>
            <person name="Ryu S."/>
            <person name="Song J.Y."/>
            <person name="Lee S.K."/>
        </authorList>
    </citation>
    <scope>NUCLEOTIDE SEQUENCE [LARGE SCALE GENOMIC DNA]</scope>
    <source>
        <tissue evidence="1">Muscle</tissue>
    </source>
</reference>
<organism evidence="1 2">
    <name type="scientific">Liparis tanakae</name>
    <name type="common">Tanaka's snailfish</name>
    <dbReference type="NCBI Taxonomy" id="230148"/>
    <lineage>
        <taxon>Eukaryota</taxon>
        <taxon>Metazoa</taxon>
        <taxon>Chordata</taxon>
        <taxon>Craniata</taxon>
        <taxon>Vertebrata</taxon>
        <taxon>Euteleostomi</taxon>
        <taxon>Actinopterygii</taxon>
        <taxon>Neopterygii</taxon>
        <taxon>Teleostei</taxon>
        <taxon>Neoteleostei</taxon>
        <taxon>Acanthomorphata</taxon>
        <taxon>Eupercaria</taxon>
        <taxon>Perciformes</taxon>
        <taxon>Cottioidei</taxon>
        <taxon>Cottales</taxon>
        <taxon>Liparidae</taxon>
        <taxon>Liparis</taxon>
    </lineage>
</organism>
<accession>A0A4Z2EHY1</accession>
<gene>
    <name evidence="1" type="ORF">EYF80_061621</name>
</gene>
<proteinExistence type="predicted"/>
<dbReference type="Proteomes" id="UP000314294">
    <property type="component" value="Unassembled WGS sequence"/>
</dbReference>
<protein>
    <submittedName>
        <fullName evidence="1">Uncharacterized protein</fullName>
    </submittedName>
</protein>
<evidence type="ECO:0000313" key="1">
    <source>
        <dbReference type="EMBL" id="TNN28231.1"/>
    </source>
</evidence>
<comment type="caution">
    <text evidence="1">The sequence shown here is derived from an EMBL/GenBank/DDBJ whole genome shotgun (WGS) entry which is preliminary data.</text>
</comment>
<name>A0A4Z2EHY1_9TELE</name>
<dbReference type="AlphaFoldDB" id="A0A4Z2EHY1"/>
<evidence type="ECO:0000313" key="2">
    <source>
        <dbReference type="Proteomes" id="UP000314294"/>
    </source>
</evidence>
<sequence>MWAVRKQSRLGALGPAHLVLLTSEEIDTLWKRGSWPRDKNRCSAKLETGRTAGPIPLWKPRTPTALLYARSQQKGRSAR</sequence>